<keyword evidence="8" id="KW-0449">Lipoprotein</keyword>
<feature type="transmembrane region" description="Helical" evidence="7">
    <location>
        <begin position="33"/>
        <end position="56"/>
    </location>
</feature>
<dbReference type="GO" id="GO:0008961">
    <property type="term" value="F:phosphatidylglycerol-prolipoprotein diacylglyceryl transferase activity"/>
    <property type="evidence" value="ECO:0007669"/>
    <property type="project" value="InterPro"/>
</dbReference>
<sequence length="245" mass="27946">MNINFSWYGLVYALGFILFLIKQNPKNDDNSFYYRLYISIYAAIGAIVGGRLFYIVCYEPDYYIHHLLECFQIYKGGMSFHGGLIGLSASVFLADKKNFWNNLDKAALIAIVVLPIGRIINFINGELWGTPTAHPWGVVFLGADFQPRHPVQIYEAVFEGPFAALVIYALKNKLSKSGDIACAYGIFYALARFITEFFREPDIPVGYIFTFFSLGQILCFIQLIVISIIFKYKRTRQKAICRKSD</sequence>
<dbReference type="GO" id="GO:0005886">
    <property type="term" value="C:plasma membrane"/>
    <property type="evidence" value="ECO:0007669"/>
    <property type="project" value="InterPro"/>
</dbReference>
<feature type="transmembrane region" description="Helical" evidence="7">
    <location>
        <begin position="207"/>
        <end position="230"/>
    </location>
</feature>
<feature type="transmembrane region" description="Helical" evidence="7">
    <location>
        <begin position="6"/>
        <end position="21"/>
    </location>
</feature>
<comment type="caution">
    <text evidence="8">The sequence shown here is derived from an EMBL/GenBank/DDBJ whole genome shotgun (WGS) entry which is preliminary data.</text>
</comment>
<gene>
    <name evidence="8" type="primary">lgt</name>
    <name evidence="8" type="ORF">HMPREF9444_01197</name>
</gene>
<dbReference type="Proteomes" id="UP000018458">
    <property type="component" value="Unassembled WGS sequence"/>
</dbReference>
<proteinExistence type="inferred from homology"/>
<dbReference type="PANTHER" id="PTHR30589">
    <property type="entry name" value="PROLIPOPROTEIN DIACYLGLYCERYL TRANSFERASE"/>
    <property type="match status" value="1"/>
</dbReference>
<evidence type="ECO:0000256" key="2">
    <source>
        <dbReference type="ARBA" id="ARBA00022475"/>
    </source>
</evidence>
<keyword evidence="9" id="KW-1185">Reference proteome</keyword>
<dbReference type="OrthoDB" id="871140at2"/>
<keyword evidence="8" id="KW-0328">Glycosyltransferase</keyword>
<dbReference type="AlphaFoldDB" id="E8LKE9"/>
<dbReference type="EMBL" id="AEVO01000057">
    <property type="protein sequence ID" value="EFY07001.1"/>
    <property type="molecule type" value="Genomic_DNA"/>
</dbReference>
<organism evidence="8 9">
    <name type="scientific">Succinatimonas hippei (strain DSM 22608 / JCM 16073 / KCTC 15190 / YIT 12066)</name>
    <dbReference type="NCBI Taxonomy" id="762983"/>
    <lineage>
        <taxon>Bacteria</taxon>
        <taxon>Pseudomonadati</taxon>
        <taxon>Pseudomonadota</taxon>
        <taxon>Gammaproteobacteria</taxon>
        <taxon>Aeromonadales</taxon>
        <taxon>Succinivibrionaceae</taxon>
        <taxon>Succinatimonas</taxon>
    </lineage>
</organism>
<keyword evidence="5 7" id="KW-1133">Transmembrane helix</keyword>
<dbReference type="Pfam" id="PF01790">
    <property type="entry name" value="LGT"/>
    <property type="match status" value="1"/>
</dbReference>
<evidence type="ECO:0000256" key="4">
    <source>
        <dbReference type="ARBA" id="ARBA00022692"/>
    </source>
</evidence>
<dbReference type="EC" id="2.4.99.-" evidence="8"/>
<name>E8LKE9_SUCHY</name>
<evidence type="ECO:0000256" key="6">
    <source>
        <dbReference type="ARBA" id="ARBA00023136"/>
    </source>
</evidence>
<feature type="transmembrane region" description="Helical" evidence="7">
    <location>
        <begin position="76"/>
        <end position="94"/>
    </location>
</feature>
<keyword evidence="3 8" id="KW-0808">Transferase</keyword>
<evidence type="ECO:0000256" key="5">
    <source>
        <dbReference type="ARBA" id="ARBA00022989"/>
    </source>
</evidence>
<dbReference type="InterPro" id="IPR001640">
    <property type="entry name" value="Lgt"/>
</dbReference>
<dbReference type="STRING" id="762983.HMPREF9444_01197"/>
<dbReference type="HOGENOM" id="CLU_013386_1_0_6"/>
<dbReference type="NCBIfam" id="TIGR00544">
    <property type="entry name" value="lgt"/>
    <property type="match status" value="1"/>
</dbReference>
<keyword evidence="4 7" id="KW-0812">Transmembrane</keyword>
<dbReference type="GO" id="GO:0042158">
    <property type="term" value="P:lipoprotein biosynthetic process"/>
    <property type="evidence" value="ECO:0007669"/>
    <property type="project" value="InterPro"/>
</dbReference>
<evidence type="ECO:0000313" key="9">
    <source>
        <dbReference type="Proteomes" id="UP000018458"/>
    </source>
</evidence>
<dbReference type="eggNOG" id="COG0682">
    <property type="taxonomic scope" value="Bacteria"/>
</dbReference>
<protein>
    <submittedName>
        <fullName evidence="8">Prolipoprotein diacylglyceryl transferase</fullName>
        <ecNumber evidence="8">2.4.99.-</ecNumber>
    </submittedName>
</protein>
<evidence type="ECO:0000256" key="1">
    <source>
        <dbReference type="ARBA" id="ARBA00007150"/>
    </source>
</evidence>
<reference evidence="8 9" key="1">
    <citation type="submission" date="2011-01" db="EMBL/GenBank/DDBJ databases">
        <authorList>
            <person name="Weinstock G."/>
            <person name="Sodergren E."/>
            <person name="Clifton S."/>
            <person name="Fulton L."/>
            <person name="Fulton B."/>
            <person name="Courtney L."/>
            <person name="Fronick C."/>
            <person name="Harrison M."/>
            <person name="Strong C."/>
            <person name="Farmer C."/>
            <person name="Delahaunty K."/>
            <person name="Markovic C."/>
            <person name="Hall O."/>
            <person name="Minx P."/>
            <person name="Tomlinson C."/>
            <person name="Mitreva M."/>
            <person name="Hou S."/>
            <person name="Chen J."/>
            <person name="Wollam A."/>
            <person name="Pepin K.H."/>
            <person name="Johnson M."/>
            <person name="Bhonagiri V."/>
            <person name="Zhang X."/>
            <person name="Suruliraj S."/>
            <person name="Warren W."/>
            <person name="Chinwalla A."/>
            <person name="Mardis E.R."/>
            <person name="Wilson R.K."/>
        </authorList>
    </citation>
    <scope>NUCLEOTIDE SEQUENCE [LARGE SCALE GENOMIC DNA]</scope>
    <source>
        <strain evidence="9">DSM 22608 / JCM 16073 / KCTC 15190 / YIT 12066</strain>
    </source>
</reference>
<keyword evidence="2" id="KW-1003">Cell membrane</keyword>
<evidence type="ECO:0000256" key="7">
    <source>
        <dbReference type="SAM" id="Phobius"/>
    </source>
</evidence>
<evidence type="ECO:0000313" key="8">
    <source>
        <dbReference type="EMBL" id="EFY07001.1"/>
    </source>
</evidence>
<accession>E8LKE9</accession>
<dbReference type="PANTHER" id="PTHR30589:SF0">
    <property type="entry name" value="PHOSPHATIDYLGLYCEROL--PROLIPOPROTEIN DIACYLGLYCERYL TRANSFERASE"/>
    <property type="match status" value="1"/>
</dbReference>
<feature type="transmembrane region" description="Helical" evidence="7">
    <location>
        <begin position="106"/>
        <end position="123"/>
    </location>
</feature>
<comment type="similarity">
    <text evidence="1">Belongs to the Lgt family.</text>
</comment>
<dbReference type="RefSeq" id="WP_009143397.1">
    <property type="nucleotide sequence ID" value="NZ_GL830993.1"/>
</dbReference>
<keyword evidence="6 7" id="KW-0472">Membrane</keyword>
<evidence type="ECO:0000256" key="3">
    <source>
        <dbReference type="ARBA" id="ARBA00022679"/>
    </source>
</evidence>